<reference evidence="10" key="2">
    <citation type="journal article" date="2024" name="Plant">
        <title>Genomic evolution and insights into agronomic trait innovations of Sesamum species.</title>
        <authorList>
            <person name="Miao H."/>
            <person name="Wang L."/>
            <person name="Qu L."/>
            <person name="Liu H."/>
            <person name="Sun Y."/>
            <person name="Le M."/>
            <person name="Wang Q."/>
            <person name="Wei S."/>
            <person name="Zheng Y."/>
            <person name="Lin W."/>
            <person name="Duan Y."/>
            <person name="Cao H."/>
            <person name="Xiong S."/>
            <person name="Wang X."/>
            <person name="Wei L."/>
            <person name="Li C."/>
            <person name="Ma Q."/>
            <person name="Ju M."/>
            <person name="Zhao R."/>
            <person name="Li G."/>
            <person name="Mu C."/>
            <person name="Tian Q."/>
            <person name="Mei H."/>
            <person name="Zhang T."/>
            <person name="Gao T."/>
            <person name="Zhang H."/>
        </authorList>
    </citation>
    <scope>NUCLEOTIDE SEQUENCE</scope>
    <source>
        <strain evidence="10">KEN1</strain>
    </source>
</reference>
<evidence type="ECO:0000256" key="7">
    <source>
        <dbReference type="ARBA" id="ARBA00023242"/>
    </source>
</evidence>
<dbReference type="PANTHER" id="PTHR22930:SF293">
    <property type="entry name" value="PROTEIN ALP1-LIKE"/>
    <property type="match status" value="1"/>
</dbReference>
<comment type="similarity">
    <text evidence="3">Belongs to the HARBI1 family.</text>
</comment>
<dbReference type="GO" id="GO:0016787">
    <property type="term" value="F:hydrolase activity"/>
    <property type="evidence" value="ECO:0007669"/>
    <property type="project" value="UniProtKB-KW"/>
</dbReference>
<dbReference type="Pfam" id="PF26138">
    <property type="entry name" value="DUF8040"/>
    <property type="match status" value="1"/>
</dbReference>
<dbReference type="Pfam" id="PF13359">
    <property type="entry name" value="DDE_Tnp_4"/>
    <property type="match status" value="1"/>
</dbReference>
<feature type="domain" description="DUF8040" evidence="9">
    <location>
        <begin position="70"/>
        <end position="148"/>
    </location>
</feature>
<evidence type="ECO:0000259" key="8">
    <source>
        <dbReference type="Pfam" id="PF13359"/>
    </source>
</evidence>
<evidence type="ECO:0000259" key="9">
    <source>
        <dbReference type="Pfam" id="PF26138"/>
    </source>
</evidence>
<sequence>MDLAQRDEIVVALNATIVQIVKELLVLIYVYQSQLNANCSHARAIKRSYHMSTRLPDQIRHMRRLFKIGDTACVENLRMNRDAFSRLCYLLEYSGGLTDKRFVTVPEQVAIFLSVLAHHKKNRVVKFDFIRSGRTVSIYFNNVLAALLKLHSVLLVAPKPIDDNCTDSRWKWFKGCLGALNDTYMKVRVPTSEKGRYRTRKGDIAVNVLGVCDKSMKFIYVLTGWEGSAVDSRVLRDAVNRPNGLKVPIGNYYLCDNRYTNGDGFLTPYRGVRYHLKEWEDGASSPQNPEELFNLRHSSSRNVIERTFGLLEARWGILRSSSYYPIKVQNRIIMACCLLHNFIRNEMTVDPIEIEIPEIIELVGDSGEFISTIDTNPIWSNWRDELASRMYNDWCGHHS</sequence>
<evidence type="ECO:0000256" key="2">
    <source>
        <dbReference type="ARBA" id="ARBA00004123"/>
    </source>
</evidence>
<evidence type="ECO:0000313" key="10">
    <source>
        <dbReference type="EMBL" id="KAL0448547.1"/>
    </source>
</evidence>
<evidence type="ECO:0000256" key="4">
    <source>
        <dbReference type="ARBA" id="ARBA00022722"/>
    </source>
</evidence>
<gene>
    <name evidence="10" type="ORF">Slati_1411100</name>
</gene>
<evidence type="ECO:0000256" key="3">
    <source>
        <dbReference type="ARBA" id="ARBA00006958"/>
    </source>
</evidence>
<dbReference type="InterPro" id="IPR027806">
    <property type="entry name" value="HARBI1_dom"/>
</dbReference>
<dbReference type="EMBL" id="JACGWN010000005">
    <property type="protein sequence ID" value="KAL0448547.1"/>
    <property type="molecule type" value="Genomic_DNA"/>
</dbReference>
<proteinExistence type="inferred from homology"/>
<dbReference type="GO" id="GO:0005634">
    <property type="term" value="C:nucleus"/>
    <property type="evidence" value="ECO:0007669"/>
    <property type="project" value="UniProtKB-SubCell"/>
</dbReference>
<keyword evidence="6" id="KW-0378">Hydrolase</keyword>
<accession>A0AAW2X708</accession>
<feature type="domain" description="DDE Tnp4" evidence="8">
    <location>
        <begin position="185"/>
        <end position="341"/>
    </location>
</feature>
<evidence type="ECO:0000256" key="1">
    <source>
        <dbReference type="ARBA" id="ARBA00001968"/>
    </source>
</evidence>
<dbReference type="InterPro" id="IPR058353">
    <property type="entry name" value="DUF8040"/>
</dbReference>
<dbReference type="GO" id="GO:0004518">
    <property type="term" value="F:nuclease activity"/>
    <property type="evidence" value="ECO:0007669"/>
    <property type="project" value="UniProtKB-KW"/>
</dbReference>
<evidence type="ECO:0000256" key="6">
    <source>
        <dbReference type="ARBA" id="ARBA00022801"/>
    </source>
</evidence>
<comment type="cofactor">
    <cofactor evidence="1">
        <name>a divalent metal cation</name>
        <dbReference type="ChEBI" id="CHEBI:60240"/>
    </cofactor>
</comment>
<keyword evidence="4" id="KW-0540">Nuclease</keyword>
<keyword evidence="7" id="KW-0539">Nucleus</keyword>
<keyword evidence="5" id="KW-0479">Metal-binding</keyword>
<dbReference type="InterPro" id="IPR045249">
    <property type="entry name" value="HARBI1-like"/>
</dbReference>
<dbReference type="AlphaFoldDB" id="A0AAW2X708"/>
<protein>
    <submittedName>
        <fullName evidence="10">Nuclease HARBI1</fullName>
    </submittedName>
</protein>
<evidence type="ECO:0000256" key="5">
    <source>
        <dbReference type="ARBA" id="ARBA00022723"/>
    </source>
</evidence>
<dbReference type="PANTHER" id="PTHR22930">
    <property type="match status" value="1"/>
</dbReference>
<name>A0AAW2X708_9LAMI</name>
<comment type="caution">
    <text evidence="10">The sequence shown here is derived from an EMBL/GenBank/DDBJ whole genome shotgun (WGS) entry which is preliminary data.</text>
</comment>
<reference evidence="10" key="1">
    <citation type="submission" date="2020-06" db="EMBL/GenBank/DDBJ databases">
        <authorList>
            <person name="Li T."/>
            <person name="Hu X."/>
            <person name="Zhang T."/>
            <person name="Song X."/>
            <person name="Zhang H."/>
            <person name="Dai N."/>
            <person name="Sheng W."/>
            <person name="Hou X."/>
            <person name="Wei L."/>
        </authorList>
    </citation>
    <scope>NUCLEOTIDE SEQUENCE</scope>
    <source>
        <strain evidence="10">KEN1</strain>
        <tissue evidence="10">Leaf</tissue>
    </source>
</reference>
<dbReference type="GO" id="GO:0046872">
    <property type="term" value="F:metal ion binding"/>
    <property type="evidence" value="ECO:0007669"/>
    <property type="project" value="UniProtKB-KW"/>
</dbReference>
<comment type="subcellular location">
    <subcellularLocation>
        <location evidence="2">Nucleus</location>
    </subcellularLocation>
</comment>
<organism evidence="10">
    <name type="scientific">Sesamum latifolium</name>
    <dbReference type="NCBI Taxonomy" id="2727402"/>
    <lineage>
        <taxon>Eukaryota</taxon>
        <taxon>Viridiplantae</taxon>
        <taxon>Streptophyta</taxon>
        <taxon>Embryophyta</taxon>
        <taxon>Tracheophyta</taxon>
        <taxon>Spermatophyta</taxon>
        <taxon>Magnoliopsida</taxon>
        <taxon>eudicotyledons</taxon>
        <taxon>Gunneridae</taxon>
        <taxon>Pentapetalae</taxon>
        <taxon>asterids</taxon>
        <taxon>lamiids</taxon>
        <taxon>Lamiales</taxon>
        <taxon>Pedaliaceae</taxon>
        <taxon>Sesamum</taxon>
    </lineage>
</organism>